<name>A0A397UFK2_9GLOM</name>
<keyword evidence="3" id="KW-1185">Reference proteome</keyword>
<gene>
    <name evidence="2" type="ORF">C2G38_2210212</name>
    <name evidence="1" type="ORF">C2G38_2235175</name>
</gene>
<proteinExistence type="predicted"/>
<dbReference type="Proteomes" id="UP000266673">
    <property type="component" value="Unassembled WGS sequence"/>
</dbReference>
<evidence type="ECO:0000313" key="2">
    <source>
        <dbReference type="EMBL" id="RIB08950.1"/>
    </source>
</evidence>
<evidence type="ECO:0000313" key="1">
    <source>
        <dbReference type="EMBL" id="RIB00204.1"/>
    </source>
</evidence>
<organism evidence="2 3">
    <name type="scientific">Gigaspora rosea</name>
    <dbReference type="NCBI Taxonomy" id="44941"/>
    <lineage>
        <taxon>Eukaryota</taxon>
        <taxon>Fungi</taxon>
        <taxon>Fungi incertae sedis</taxon>
        <taxon>Mucoromycota</taxon>
        <taxon>Glomeromycotina</taxon>
        <taxon>Glomeromycetes</taxon>
        <taxon>Diversisporales</taxon>
        <taxon>Gigasporaceae</taxon>
        <taxon>Gigaspora</taxon>
    </lineage>
</organism>
<evidence type="ECO:0000313" key="3">
    <source>
        <dbReference type="Proteomes" id="UP000266673"/>
    </source>
</evidence>
<protein>
    <submittedName>
        <fullName evidence="2">Uncharacterized protein</fullName>
    </submittedName>
</protein>
<dbReference type="AlphaFoldDB" id="A0A397UFK2"/>
<dbReference type="EMBL" id="QKWP01001437">
    <property type="protein sequence ID" value="RIB08950.1"/>
    <property type="molecule type" value="Genomic_DNA"/>
</dbReference>
<sequence length="95" mass="11027">MISQIKSGLAKEIKDYDKMFSSITNTNDIELETNEFEEIYTKVEKNLSNSFLEQLFNFDIEELTLESNEENINTNQIGIASKWTLDEILNKNNAK</sequence>
<dbReference type="EMBL" id="QKWP01004869">
    <property type="protein sequence ID" value="RIB00204.1"/>
    <property type="molecule type" value="Genomic_DNA"/>
</dbReference>
<comment type="caution">
    <text evidence="2">The sequence shown here is derived from an EMBL/GenBank/DDBJ whole genome shotgun (WGS) entry which is preliminary data.</text>
</comment>
<accession>A0A397UFK2</accession>
<dbReference type="OrthoDB" id="2445862at2759"/>
<reference evidence="2 3" key="1">
    <citation type="submission" date="2018-06" db="EMBL/GenBank/DDBJ databases">
        <title>Comparative genomics reveals the genomic features of Rhizophagus irregularis, R. cerebriforme, R. diaphanum and Gigaspora rosea, and their symbiotic lifestyle signature.</title>
        <authorList>
            <person name="Morin E."/>
            <person name="San Clemente H."/>
            <person name="Chen E.C.H."/>
            <person name="De La Providencia I."/>
            <person name="Hainaut M."/>
            <person name="Kuo A."/>
            <person name="Kohler A."/>
            <person name="Murat C."/>
            <person name="Tang N."/>
            <person name="Roy S."/>
            <person name="Loubradou J."/>
            <person name="Henrissat B."/>
            <person name="Grigoriev I.V."/>
            <person name="Corradi N."/>
            <person name="Roux C."/>
            <person name="Martin F.M."/>
        </authorList>
    </citation>
    <scope>NUCLEOTIDE SEQUENCE [LARGE SCALE GENOMIC DNA]</scope>
    <source>
        <strain evidence="2 3">DAOM 194757</strain>
    </source>
</reference>